<dbReference type="EC" id="1.1.1.81" evidence="8"/>
<evidence type="ECO:0000313" key="8">
    <source>
        <dbReference type="EMBL" id="CAG4885798.1"/>
    </source>
</evidence>
<protein>
    <submittedName>
        <fullName evidence="8">Hydroxypyruvate reductase</fullName>
        <ecNumber evidence="8">1.1.1.81</ecNumber>
    </submittedName>
</protein>
<dbReference type="Proteomes" id="UP000789752">
    <property type="component" value="Unassembled WGS sequence"/>
</dbReference>
<dbReference type="PROSITE" id="PS00671">
    <property type="entry name" value="D_2_HYDROXYACID_DH_3"/>
    <property type="match status" value="1"/>
</dbReference>
<dbReference type="GO" id="GO:0016618">
    <property type="term" value="F:hydroxypyruvate reductase [NAD(P)H] activity"/>
    <property type="evidence" value="ECO:0007669"/>
    <property type="project" value="UniProtKB-EC"/>
</dbReference>
<sequence>MNTVFVTHPRNMLERYFGDKALAELRARARVKLNTGHRELTTDELAIAARDCDVIIAYRQTPAPRALFTALPGLAALVRCAVDIRTIDVDAACEHGVLVTQASAGFVPSVSEWVIGVMVAMARGIDTYAAAYHRGVPAEPAMGRQLRGATLGVIGYGQISRYLCDAACALGMRVVVTDPYTDVERHTLEQVTLPALLGMSDFVVCLAPATAETAHLMNARTFGSMKPGAYFINAARGELVDEAALRCALDSGHLAGCALDVGSEPDQMPSLLLARHPKVIATPHIGGLTPEAIEHQALQTVSQVEAIFRGEIPEGAVNAPHASRLSRFARGGSAGTDNGGIANAPFSVPDRN</sequence>
<keyword evidence="3" id="KW-0520">NAD</keyword>
<evidence type="ECO:0000256" key="1">
    <source>
        <dbReference type="ARBA" id="ARBA00005854"/>
    </source>
</evidence>
<organism evidence="8 9">
    <name type="scientific">Paraburkholderia gardini</name>
    <dbReference type="NCBI Taxonomy" id="2823469"/>
    <lineage>
        <taxon>Bacteria</taxon>
        <taxon>Pseudomonadati</taxon>
        <taxon>Pseudomonadota</taxon>
        <taxon>Betaproteobacteria</taxon>
        <taxon>Burkholderiales</taxon>
        <taxon>Burkholderiaceae</taxon>
        <taxon>Paraburkholderia</taxon>
    </lineage>
</organism>
<dbReference type="SUPFAM" id="SSF52283">
    <property type="entry name" value="Formate/glycerate dehydrogenase catalytic domain-like"/>
    <property type="match status" value="1"/>
</dbReference>
<dbReference type="SUPFAM" id="SSF51735">
    <property type="entry name" value="NAD(P)-binding Rossmann-fold domains"/>
    <property type="match status" value="1"/>
</dbReference>
<reference evidence="8 9" key="1">
    <citation type="submission" date="2021-04" db="EMBL/GenBank/DDBJ databases">
        <authorList>
            <person name="Vanwijnsberghe S."/>
        </authorList>
    </citation>
    <scope>NUCLEOTIDE SEQUENCE [LARGE SCALE GENOMIC DNA]</scope>
    <source>
        <strain evidence="8 9">LMG 32171</strain>
    </source>
</reference>
<feature type="domain" description="D-isomer specific 2-hydroxyacid dehydrogenase catalytic" evidence="6">
    <location>
        <begin position="21"/>
        <end position="318"/>
    </location>
</feature>
<accession>A0ABM8TX92</accession>
<dbReference type="InterPro" id="IPR029753">
    <property type="entry name" value="D-isomer_DH_CS"/>
</dbReference>
<dbReference type="Pfam" id="PF00389">
    <property type="entry name" value="2-Hacid_dh"/>
    <property type="match status" value="1"/>
</dbReference>
<proteinExistence type="inferred from homology"/>
<dbReference type="RefSeq" id="WP_228973749.1">
    <property type="nucleotide sequence ID" value="NZ_CAJQYY010000001.1"/>
</dbReference>
<evidence type="ECO:0000256" key="2">
    <source>
        <dbReference type="ARBA" id="ARBA00023002"/>
    </source>
</evidence>
<evidence type="ECO:0000256" key="3">
    <source>
        <dbReference type="ARBA" id="ARBA00023027"/>
    </source>
</evidence>
<evidence type="ECO:0000256" key="5">
    <source>
        <dbReference type="SAM" id="MobiDB-lite"/>
    </source>
</evidence>
<keyword evidence="2 4" id="KW-0560">Oxidoreductase</keyword>
<dbReference type="InterPro" id="IPR006140">
    <property type="entry name" value="D-isomer_DH_NAD-bd"/>
</dbReference>
<name>A0ABM8TX92_9BURK</name>
<dbReference type="InterPro" id="IPR006139">
    <property type="entry name" value="D-isomer_2_OHA_DH_cat_dom"/>
</dbReference>
<dbReference type="Pfam" id="PF02826">
    <property type="entry name" value="2-Hacid_dh_C"/>
    <property type="match status" value="1"/>
</dbReference>
<gene>
    <name evidence="8" type="ORF">R54767_00083</name>
</gene>
<feature type="domain" description="D-isomer specific 2-hydroxyacid dehydrogenase NAD-binding" evidence="7">
    <location>
        <begin position="116"/>
        <end position="286"/>
    </location>
</feature>
<evidence type="ECO:0000259" key="7">
    <source>
        <dbReference type="Pfam" id="PF02826"/>
    </source>
</evidence>
<comment type="caution">
    <text evidence="8">The sequence shown here is derived from an EMBL/GenBank/DDBJ whole genome shotgun (WGS) entry which is preliminary data.</text>
</comment>
<dbReference type="CDD" id="cd12167">
    <property type="entry name" value="2-Hacid_dh_8"/>
    <property type="match status" value="1"/>
</dbReference>
<dbReference type="InterPro" id="IPR050857">
    <property type="entry name" value="D-2-hydroxyacid_DH"/>
</dbReference>
<dbReference type="PANTHER" id="PTHR42789:SF1">
    <property type="entry name" value="D-ISOMER SPECIFIC 2-HYDROXYACID DEHYDROGENASE FAMILY PROTEIN (AFU_ORTHOLOGUE AFUA_6G10090)"/>
    <property type="match status" value="1"/>
</dbReference>
<evidence type="ECO:0000256" key="4">
    <source>
        <dbReference type="RuleBase" id="RU003719"/>
    </source>
</evidence>
<dbReference type="Gene3D" id="3.40.50.720">
    <property type="entry name" value="NAD(P)-binding Rossmann-like Domain"/>
    <property type="match status" value="2"/>
</dbReference>
<dbReference type="InterPro" id="IPR036291">
    <property type="entry name" value="NAD(P)-bd_dom_sf"/>
</dbReference>
<evidence type="ECO:0000313" key="9">
    <source>
        <dbReference type="Proteomes" id="UP000789752"/>
    </source>
</evidence>
<evidence type="ECO:0000259" key="6">
    <source>
        <dbReference type="Pfam" id="PF00389"/>
    </source>
</evidence>
<dbReference type="PANTHER" id="PTHR42789">
    <property type="entry name" value="D-ISOMER SPECIFIC 2-HYDROXYACID DEHYDROGENASE FAMILY PROTEIN (AFU_ORTHOLOGUE AFUA_6G10090)"/>
    <property type="match status" value="1"/>
</dbReference>
<comment type="similarity">
    <text evidence="1 4">Belongs to the D-isomer specific 2-hydroxyacid dehydrogenase family.</text>
</comment>
<keyword evidence="9" id="KW-1185">Reference proteome</keyword>
<dbReference type="EMBL" id="CAJQYY010000001">
    <property type="protein sequence ID" value="CAG4885798.1"/>
    <property type="molecule type" value="Genomic_DNA"/>
</dbReference>
<feature type="region of interest" description="Disordered" evidence="5">
    <location>
        <begin position="330"/>
        <end position="352"/>
    </location>
</feature>